<evidence type="ECO:0000259" key="5">
    <source>
        <dbReference type="PROSITE" id="PS50977"/>
    </source>
</evidence>
<evidence type="ECO:0000313" key="7">
    <source>
        <dbReference type="Proteomes" id="UP000320888"/>
    </source>
</evidence>
<protein>
    <submittedName>
        <fullName evidence="6">TetR/AcrR family transcriptional regulator</fullName>
    </submittedName>
</protein>
<evidence type="ECO:0000256" key="1">
    <source>
        <dbReference type="ARBA" id="ARBA00023015"/>
    </source>
</evidence>
<dbReference type="Pfam" id="PF16859">
    <property type="entry name" value="TetR_C_11"/>
    <property type="match status" value="1"/>
</dbReference>
<feature type="DNA-binding region" description="H-T-H motif" evidence="4">
    <location>
        <begin position="41"/>
        <end position="60"/>
    </location>
</feature>
<dbReference type="PANTHER" id="PTHR30055:SF148">
    <property type="entry name" value="TETR-FAMILY TRANSCRIPTIONAL REGULATOR"/>
    <property type="match status" value="1"/>
</dbReference>
<dbReference type="InterPro" id="IPR036271">
    <property type="entry name" value="Tet_transcr_reg_TetR-rel_C_sf"/>
</dbReference>
<evidence type="ECO:0000256" key="3">
    <source>
        <dbReference type="ARBA" id="ARBA00023163"/>
    </source>
</evidence>
<dbReference type="Proteomes" id="UP000320888">
    <property type="component" value="Unassembled WGS sequence"/>
</dbReference>
<evidence type="ECO:0000256" key="4">
    <source>
        <dbReference type="PROSITE-ProRule" id="PRU00335"/>
    </source>
</evidence>
<comment type="caution">
    <text evidence="6">The sequence shown here is derived from an EMBL/GenBank/DDBJ whole genome shotgun (WGS) entry which is preliminary data.</text>
</comment>
<organism evidence="6 7">
    <name type="scientific">Streptomyces benahoarensis</name>
    <dbReference type="NCBI Taxonomy" id="2595054"/>
    <lineage>
        <taxon>Bacteria</taxon>
        <taxon>Bacillati</taxon>
        <taxon>Actinomycetota</taxon>
        <taxon>Actinomycetes</taxon>
        <taxon>Kitasatosporales</taxon>
        <taxon>Streptomycetaceae</taxon>
        <taxon>Streptomyces</taxon>
    </lineage>
</organism>
<dbReference type="Gene3D" id="1.10.10.60">
    <property type="entry name" value="Homeodomain-like"/>
    <property type="match status" value="1"/>
</dbReference>
<accession>A0A553YR03</accession>
<dbReference type="RefSeq" id="WP_143944492.1">
    <property type="nucleotide sequence ID" value="NZ_VKLS01000493.1"/>
</dbReference>
<dbReference type="EMBL" id="VKLS01000493">
    <property type="protein sequence ID" value="TSB31619.1"/>
    <property type="molecule type" value="Genomic_DNA"/>
</dbReference>
<dbReference type="AlphaFoldDB" id="A0A553YR03"/>
<dbReference type="SUPFAM" id="SSF48498">
    <property type="entry name" value="Tetracyclin repressor-like, C-terminal domain"/>
    <property type="match status" value="1"/>
</dbReference>
<dbReference type="Gene3D" id="1.10.357.10">
    <property type="entry name" value="Tetracycline Repressor, domain 2"/>
    <property type="match status" value="1"/>
</dbReference>
<dbReference type="GO" id="GO:0003700">
    <property type="term" value="F:DNA-binding transcription factor activity"/>
    <property type="evidence" value="ECO:0007669"/>
    <property type="project" value="TreeGrafter"/>
</dbReference>
<keyword evidence="1" id="KW-0805">Transcription regulation</keyword>
<dbReference type="PANTHER" id="PTHR30055">
    <property type="entry name" value="HTH-TYPE TRANSCRIPTIONAL REGULATOR RUTR"/>
    <property type="match status" value="1"/>
</dbReference>
<sequence length="225" mass="24016">MTPAQQPPGETRPGGRTARTRAAVLDAVEAELSEGGFAALSMERIAQRSGIHLATLYRRWRSVEGLVCELLTEASTGIPLPDTGSLPEDLRLLARRIGTFYTAAPMRRLVEAVVSSAARIPRADTVLADFFHDRLQVAGGLVRRGIERGEVPPDTDPEAVMSALGAPFYYRILIARGPVDADLAESTATAVWAATLAGAYRVGGATPVVGRATPVVGRQRTDRTD</sequence>
<dbReference type="InterPro" id="IPR001647">
    <property type="entry name" value="HTH_TetR"/>
</dbReference>
<keyword evidence="7" id="KW-1185">Reference proteome</keyword>
<name>A0A553YR03_9ACTN</name>
<dbReference type="InterPro" id="IPR050109">
    <property type="entry name" value="HTH-type_TetR-like_transc_reg"/>
</dbReference>
<dbReference type="PROSITE" id="PS50977">
    <property type="entry name" value="HTH_TETR_2"/>
    <property type="match status" value="1"/>
</dbReference>
<dbReference type="SUPFAM" id="SSF46689">
    <property type="entry name" value="Homeodomain-like"/>
    <property type="match status" value="1"/>
</dbReference>
<evidence type="ECO:0000313" key="6">
    <source>
        <dbReference type="EMBL" id="TSB31619.1"/>
    </source>
</evidence>
<feature type="domain" description="HTH tetR-type" evidence="5">
    <location>
        <begin position="18"/>
        <end position="78"/>
    </location>
</feature>
<dbReference type="GO" id="GO:0000976">
    <property type="term" value="F:transcription cis-regulatory region binding"/>
    <property type="evidence" value="ECO:0007669"/>
    <property type="project" value="TreeGrafter"/>
</dbReference>
<dbReference type="OrthoDB" id="9796019at2"/>
<keyword evidence="2 4" id="KW-0238">DNA-binding</keyword>
<evidence type="ECO:0000256" key="2">
    <source>
        <dbReference type="ARBA" id="ARBA00023125"/>
    </source>
</evidence>
<keyword evidence="3" id="KW-0804">Transcription</keyword>
<reference evidence="6 7" key="1">
    <citation type="submission" date="2019-07" db="EMBL/GenBank/DDBJ databases">
        <title>Draft genome for Streptomyces benahoarensis MZ03-48.</title>
        <authorList>
            <person name="Gonzalez-Pimentel J.L."/>
        </authorList>
    </citation>
    <scope>NUCLEOTIDE SEQUENCE [LARGE SCALE GENOMIC DNA]</scope>
    <source>
        <strain evidence="6 7">MZ03-48</strain>
    </source>
</reference>
<dbReference type="Pfam" id="PF00440">
    <property type="entry name" value="TetR_N"/>
    <property type="match status" value="1"/>
</dbReference>
<dbReference type="InterPro" id="IPR011075">
    <property type="entry name" value="TetR_C"/>
</dbReference>
<proteinExistence type="predicted"/>
<gene>
    <name evidence="6" type="ORF">FNZ23_25680</name>
</gene>
<dbReference type="InterPro" id="IPR009057">
    <property type="entry name" value="Homeodomain-like_sf"/>
</dbReference>